<accession>A0ABU4G1H2</accession>
<evidence type="ECO:0000313" key="16">
    <source>
        <dbReference type="Proteomes" id="UP001280629"/>
    </source>
</evidence>
<gene>
    <name evidence="15" type="ORF">QT716_12160</name>
</gene>
<dbReference type="InterPro" id="IPR036890">
    <property type="entry name" value="HATPase_C_sf"/>
</dbReference>
<evidence type="ECO:0000313" key="15">
    <source>
        <dbReference type="EMBL" id="MDW0110793.1"/>
    </source>
</evidence>
<keyword evidence="5 15" id="KW-0808">Transferase</keyword>
<evidence type="ECO:0000256" key="3">
    <source>
        <dbReference type="ARBA" id="ARBA00012438"/>
    </source>
</evidence>
<dbReference type="SMART" id="SM00387">
    <property type="entry name" value="HATPase_c"/>
    <property type="match status" value="1"/>
</dbReference>
<evidence type="ECO:0000256" key="4">
    <source>
        <dbReference type="ARBA" id="ARBA00022475"/>
    </source>
</evidence>
<dbReference type="EMBL" id="JAUBDH010000007">
    <property type="protein sequence ID" value="MDW0110793.1"/>
    <property type="molecule type" value="Genomic_DNA"/>
</dbReference>
<dbReference type="InterPro" id="IPR050351">
    <property type="entry name" value="BphY/WalK/GraS-like"/>
</dbReference>
<keyword evidence="12 13" id="KW-0472">Membrane</keyword>
<dbReference type="Proteomes" id="UP001280629">
    <property type="component" value="Unassembled WGS sequence"/>
</dbReference>
<dbReference type="Pfam" id="PF02518">
    <property type="entry name" value="HATPase_c"/>
    <property type="match status" value="1"/>
</dbReference>
<dbReference type="PANTHER" id="PTHR45453:SF2">
    <property type="entry name" value="HISTIDINE KINASE"/>
    <property type="match status" value="1"/>
</dbReference>
<comment type="catalytic activity">
    <reaction evidence="1">
        <text>ATP + protein L-histidine = ADP + protein N-phospho-L-histidine.</text>
        <dbReference type="EC" id="2.7.13.3"/>
    </reaction>
</comment>
<keyword evidence="6 13" id="KW-0812">Transmembrane</keyword>
<comment type="subcellular location">
    <subcellularLocation>
        <location evidence="2">Cell membrane</location>
        <topology evidence="2">Multi-pass membrane protein</topology>
    </subcellularLocation>
</comment>
<dbReference type="EC" id="2.7.13.3" evidence="3"/>
<dbReference type="SUPFAM" id="SSF55874">
    <property type="entry name" value="ATPase domain of HSP90 chaperone/DNA topoisomerase II/histidine kinase"/>
    <property type="match status" value="1"/>
</dbReference>
<evidence type="ECO:0000256" key="6">
    <source>
        <dbReference type="ARBA" id="ARBA00022692"/>
    </source>
</evidence>
<keyword evidence="11" id="KW-0902">Two-component regulatory system</keyword>
<dbReference type="InterPro" id="IPR003594">
    <property type="entry name" value="HATPase_dom"/>
</dbReference>
<feature type="transmembrane region" description="Helical" evidence="13">
    <location>
        <begin position="37"/>
        <end position="57"/>
    </location>
</feature>
<keyword evidence="10 13" id="KW-1133">Transmembrane helix</keyword>
<dbReference type="PROSITE" id="PS50109">
    <property type="entry name" value="HIS_KIN"/>
    <property type="match status" value="1"/>
</dbReference>
<dbReference type="RefSeq" id="WP_317936350.1">
    <property type="nucleotide sequence ID" value="NZ_JAUBDH010000007.1"/>
</dbReference>
<keyword evidence="16" id="KW-1185">Reference proteome</keyword>
<keyword evidence="4" id="KW-1003">Cell membrane</keyword>
<proteinExistence type="predicted"/>
<evidence type="ECO:0000259" key="14">
    <source>
        <dbReference type="PROSITE" id="PS50109"/>
    </source>
</evidence>
<keyword evidence="7" id="KW-0547">Nucleotide-binding</keyword>
<feature type="domain" description="Histidine kinase" evidence="14">
    <location>
        <begin position="123"/>
        <end position="329"/>
    </location>
</feature>
<organism evidence="15 16">
    <name type="scientific">Sporosarcina aquimarina</name>
    <dbReference type="NCBI Taxonomy" id="114975"/>
    <lineage>
        <taxon>Bacteria</taxon>
        <taxon>Bacillati</taxon>
        <taxon>Bacillota</taxon>
        <taxon>Bacilli</taxon>
        <taxon>Bacillales</taxon>
        <taxon>Caryophanaceae</taxon>
        <taxon>Sporosarcina</taxon>
    </lineage>
</organism>
<evidence type="ECO:0000256" key="10">
    <source>
        <dbReference type="ARBA" id="ARBA00022989"/>
    </source>
</evidence>
<dbReference type="Gene3D" id="3.30.565.10">
    <property type="entry name" value="Histidine kinase-like ATPase, C-terminal domain"/>
    <property type="match status" value="1"/>
</dbReference>
<evidence type="ECO:0000256" key="9">
    <source>
        <dbReference type="ARBA" id="ARBA00022840"/>
    </source>
</evidence>
<comment type="caution">
    <text evidence="15">The sequence shown here is derived from an EMBL/GenBank/DDBJ whole genome shotgun (WGS) entry which is preliminary data.</text>
</comment>
<evidence type="ECO:0000256" key="11">
    <source>
        <dbReference type="ARBA" id="ARBA00023012"/>
    </source>
</evidence>
<dbReference type="InterPro" id="IPR005467">
    <property type="entry name" value="His_kinase_dom"/>
</dbReference>
<evidence type="ECO:0000256" key="12">
    <source>
        <dbReference type="ARBA" id="ARBA00023136"/>
    </source>
</evidence>
<evidence type="ECO:0000256" key="5">
    <source>
        <dbReference type="ARBA" id="ARBA00022679"/>
    </source>
</evidence>
<reference evidence="15 16" key="1">
    <citation type="submission" date="2023-06" db="EMBL/GenBank/DDBJ databases">
        <title>Sporosarcina sp. nov., isolated from Korean traditional fermented seafood 'Jeotgal'.</title>
        <authorList>
            <person name="Yang A.-I."/>
            <person name="Shin N.-R."/>
        </authorList>
    </citation>
    <scope>NUCLEOTIDE SEQUENCE [LARGE SCALE GENOMIC DNA]</scope>
    <source>
        <strain evidence="15 16">KCTC3840</strain>
    </source>
</reference>
<keyword evidence="9" id="KW-0067">ATP-binding</keyword>
<feature type="transmembrane region" description="Helical" evidence="13">
    <location>
        <begin position="12"/>
        <end position="31"/>
    </location>
</feature>
<dbReference type="PANTHER" id="PTHR45453">
    <property type="entry name" value="PHOSPHATE REGULON SENSOR PROTEIN PHOR"/>
    <property type="match status" value="1"/>
</dbReference>
<evidence type="ECO:0000256" key="8">
    <source>
        <dbReference type="ARBA" id="ARBA00022777"/>
    </source>
</evidence>
<evidence type="ECO:0000256" key="2">
    <source>
        <dbReference type="ARBA" id="ARBA00004651"/>
    </source>
</evidence>
<protein>
    <recommendedName>
        <fullName evidence="3">histidine kinase</fullName>
        <ecNumber evidence="3">2.7.13.3</ecNumber>
    </recommendedName>
</protein>
<name>A0ABU4G1H2_9BACL</name>
<dbReference type="GO" id="GO:0004673">
    <property type="term" value="F:protein histidine kinase activity"/>
    <property type="evidence" value="ECO:0007669"/>
    <property type="project" value="UniProtKB-EC"/>
</dbReference>
<evidence type="ECO:0000256" key="13">
    <source>
        <dbReference type="SAM" id="Phobius"/>
    </source>
</evidence>
<sequence>MNKYKLFIREHAAFLLFQLILLLFITLLFWLDGARNWSTAIYAVLMGILLTCGYLLAKFITRRSFYEVLERKPTRMEDALIGRPQTPEHRITAQYMRNMYRLYHSDVQKLDTAQHRQLHFINQWVHQMKTPISVLGLLLQEEEIDRKSFHEELDRLQDGLDAVLVNARLETFEDDMRIERVVLEELVRQVVTEHKRLFITNGVFPEITVDKNFVVATDRKWMKIILGQFITNAVKYTFEKGKKVYVTAENMSDGIQLTVCDEGIGIPDTDLKRVTRAFFTGENGRKTGESTGMGLYIASEVCGRLGHTMTIESKVDEGTAVTVLFSNGEAVENDGTKNRRIDGSDENL</sequence>
<evidence type="ECO:0000256" key="1">
    <source>
        <dbReference type="ARBA" id="ARBA00000085"/>
    </source>
</evidence>
<keyword evidence="8 15" id="KW-0418">Kinase</keyword>
<evidence type="ECO:0000256" key="7">
    <source>
        <dbReference type="ARBA" id="ARBA00022741"/>
    </source>
</evidence>